<evidence type="ECO:0000259" key="1">
    <source>
        <dbReference type="PROSITE" id="PS50853"/>
    </source>
</evidence>
<dbReference type="SUPFAM" id="SSF49265">
    <property type="entry name" value="Fibronectin type III"/>
    <property type="match status" value="1"/>
</dbReference>
<organism evidence="2 3">
    <name type="scientific">Candidatus Lambdaproteobacteria bacterium RIFOXYD2_FULL_50_16</name>
    <dbReference type="NCBI Taxonomy" id="1817772"/>
    <lineage>
        <taxon>Bacteria</taxon>
        <taxon>Pseudomonadati</taxon>
        <taxon>Pseudomonadota</taxon>
        <taxon>Candidatus Lambdaproteobacteria</taxon>
    </lineage>
</organism>
<evidence type="ECO:0000313" key="2">
    <source>
        <dbReference type="EMBL" id="OGG96583.1"/>
    </source>
</evidence>
<gene>
    <name evidence="2" type="ORF">A2527_03220</name>
</gene>
<dbReference type="Pfam" id="PF00041">
    <property type="entry name" value="fn3"/>
    <property type="match status" value="1"/>
</dbReference>
<dbReference type="AlphaFoldDB" id="A0A1F6GEQ6"/>
<dbReference type="EMBL" id="MFNE01000010">
    <property type="protein sequence ID" value="OGG96583.1"/>
    <property type="molecule type" value="Genomic_DNA"/>
</dbReference>
<dbReference type="PROSITE" id="PS51257">
    <property type="entry name" value="PROKAR_LIPOPROTEIN"/>
    <property type="match status" value="1"/>
</dbReference>
<accession>A0A1F6GEQ6</accession>
<feature type="domain" description="Fibronectin type-III" evidence="1">
    <location>
        <begin position="31"/>
        <end position="133"/>
    </location>
</feature>
<dbReference type="Proteomes" id="UP000178449">
    <property type="component" value="Unassembled WGS sequence"/>
</dbReference>
<reference evidence="2 3" key="1">
    <citation type="journal article" date="2016" name="Nat. Commun.">
        <title>Thousands of microbial genomes shed light on interconnected biogeochemical processes in an aquifer system.</title>
        <authorList>
            <person name="Anantharaman K."/>
            <person name="Brown C.T."/>
            <person name="Hug L.A."/>
            <person name="Sharon I."/>
            <person name="Castelle C.J."/>
            <person name="Probst A.J."/>
            <person name="Thomas B.C."/>
            <person name="Singh A."/>
            <person name="Wilkins M.J."/>
            <person name="Karaoz U."/>
            <person name="Brodie E.L."/>
            <person name="Williams K.H."/>
            <person name="Hubbard S.S."/>
            <person name="Banfield J.F."/>
        </authorList>
    </citation>
    <scope>NUCLEOTIDE SEQUENCE [LARGE SCALE GENOMIC DNA]</scope>
</reference>
<dbReference type="InterPro" id="IPR013783">
    <property type="entry name" value="Ig-like_fold"/>
</dbReference>
<dbReference type="InterPro" id="IPR003961">
    <property type="entry name" value="FN3_dom"/>
</dbReference>
<evidence type="ECO:0000313" key="3">
    <source>
        <dbReference type="Proteomes" id="UP000178449"/>
    </source>
</evidence>
<dbReference type="CDD" id="cd00063">
    <property type="entry name" value="FN3"/>
    <property type="match status" value="1"/>
</dbReference>
<proteinExistence type="predicted"/>
<sequence>MKGPHLINLLAASLVVIAGCKDLDKFPPKASVQLLTFTNVTANSLDVGWTGAADEGPIKSDLKYSIYYSTAKGGVMDINGMKSNGTLVGSTIDQSFGVNDLSEAKTYYFNVLATDQGGNELAYQEAEVTTADVTAPTPGGEGWMYLGIEYRPAIKDYMFYLQWLAASDNGTPQAELEYKLFGLKTGYNENLIPDASDAVVVQYFYDHDQLGKTWTVNLLQTDLGVIEEVLGYFVLFVAVRDKTGNIGMYYAGYSDTPLKGKQLNLSIQGKPSKDGFKKALQKANQLNEKGR</sequence>
<dbReference type="STRING" id="1817772.A2527_03220"/>
<protein>
    <recommendedName>
        <fullName evidence="1">Fibronectin type-III domain-containing protein</fullName>
    </recommendedName>
</protein>
<name>A0A1F6GEQ6_9PROT</name>
<dbReference type="InterPro" id="IPR036116">
    <property type="entry name" value="FN3_sf"/>
</dbReference>
<dbReference type="PROSITE" id="PS50853">
    <property type="entry name" value="FN3"/>
    <property type="match status" value="1"/>
</dbReference>
<comment type="caution">
    <text evidence="2">The sequence shown here is derived from an EMBL/GenBank/DDBJ whole genome shotgun (WGS) entry which is preliminary data.</text>
</comment>
<dbReference type="Gene3D" id="2.60.40.10">
    <property type="entry name" value="Immunoglobulins"/>
    <property type="match status" value="1"/>
</dbReference>